<evidence type="ECO:0000313" key="3">
    <source>
        <dbReference type="Proteomes" id="UP000196435"/>
    </source>
</evidence>
<sequence length="134" mass="15513">MVDRSVVILFDNKTKFHLVIDEKWMYIYHGRWSKNLKPPKNIKSYSQAWWGSESNGFMTGTEGYVRYSIMDGESETGDVSNNWVQIRWENPYYGFNSYPSTISNNDLYSITRNPNTGSGNEATVIITFSMINPD</sequence>
<accession>A0A1N6MYV3</accession>
<protein>
    <submittedName>
        <fullName evidence="2">Putative Crystal protein ET79</fullName>
    </submittedName>
</protein>
<organism evidence="2 3">
    <name type="scientific">Xenorhabdus innexi</name>
    <dbReference type="NCBI Taxonomy" id="290109"/>
    <lineage>
        <taxon>Bacteria</taxon>
        <taxon>Pseudomonadati</taxon>
        <taxon>Pseudomonadota</taxon>
        <taxon>Gammaproteobacteria</taxon>
        <taxon>Enterobacterales</taxon>
        <taxon>Morganellaceae</taxon>
        <taxon>Xenorhabdus</taxon>
    </lineage>
</organism>
<reference evidence="2" key="2">
    <citation type="submission" date="2016-12" db="EMBL/GenBank/DDBJ databases">
        <authorList>
            <person name="Song W.-J."/>
            <person name="Kurnit D.M."/>
        </authorList>
    </citation>
    <scope>NUCLEOTIDE SEQUENCE [LARGE SCALE GENOMIC DNA]</scope>
    <source>
        <strain evidence="2">HGB1681</strain>
    </source>
</reference>
<keyword evidence="4" id="KW-1185">Reference proteome</keyword>
<dbReference type="EMBL" id="NIBU01000041">
    <property type="protein sequence ID" value="PHM31231.1"/>
    <property type="molecule type" value="Genomic_DNA"/>
</dbReference>
<reference evidence="3" key="1">
    <citation type="submission" date="2016-12" db="EMBL/GenBank/DDBJ databases">
        <authorList>
            <person name="Gaudriault S."/>
        </authorList>
    </citation>
    <scope>NUCLEOTIDE SEQUENCE [LARGE SCALE GENOMIC DNA]</scope>
    <source>
        <strain evidence="3">HGB1681 (deposited as PTA-6826 in the American Type Culture Collection)</strain>
    </source>
</reference>
<evidence type="ECO:0000313" key="1">
    <source>
        <dbReference type="EMBL" id="PHM31231.1"/>
    </source>
</evidence>
<dbReference type="Gene3D" id="2.60.270.50">
    <property type="match status" value="1"/>
</dbReference>
<dbReference type="RefSeq" id="WP_086953453.1">
    <property type="nucleotide sequence ID" value="NZ_CAWNQC010000239.1"/>
</dbReference>
<dbReference type="Proteomes" id="UP000224871">
    <property type="component" value="Unassembled WGS sequence"/>
</dbReference>
<evidence type="ECO:0000313" key="4">
    <source>
        <dbReference type="Proteomes" id="UP000224871"/>
    </source>
</evidence>
<evidence type="ECO:0000313" key="2">
    <source>
        <dbReference type="EMBL" id="SIP74025.1"/>
    </source>
</evidence>
<name>A0A1N6MYV3_9GAMM</name>
<reference evidence="1 4" key="3">
    <citation type="journal article" date="2017" name="Nat. Microbiol.">
        <title>Natural product diversity associated with the nematode symbionts Photorhabdus and Xenorhabdus.</title>
        <authorList>
            <person name="Tobias N.J."/>
            <person name="Wolff H."/>
            <person name="Djahanschiri B."/>
            <person name="Grundmann F."/>
            <person name="Kronenwerth M."/>
            <person name="Shi Y.M."/>
            <person name="Simonyi S."/>
            <person name="Grun P."/>
            <person name="Shapiro-Ilan D."/>
            <person name="Pidot S.J."/>
            <person name="Stinear T.P."/>
            <person name="Ebersberger I."/>
            <person name="Bode H.B."/>
        </authorList>
    </citation>
    <scope>NUCLEOTIDE SEQUENCE [LARGE SCALE GENOMIC DNA]</scope>
    <source>
        <strain evidence="1 4">DSM 16336</strain>
    </source>
</reference>
<gene>
    <name evidence="1" type="ORF">Xinn_02940</name>
    <name evidence="2" type="ORF">XIS1_490022</name>
</gene>
<dbReference type="AlphaFoldDB" id="A0A1N6MYV3"/>
<dbReference type="Proteomes" id="UP000196435">
    <property type="component" value="Unassembled WGS sequence"/>
</dbReference>
<dbReference type="OrthoDB" id="9025336at2"/>
<dbReference type="EMBL" id="FTLG01000191">
    <property type="protein sequence ID" value="SIP74025.1"/>
    <property type="molecule type" value="Genomic_DNA"/>
</dbReference>
<proteinExistence type="predicted"/>